<feature type="compositionally biased region" description="Low complexity" evidence="1">
    <location>
        <begin position="99"/>
        <end position="131"/>
    </location>
</feature>
<dbReference type="eggNOG" id="ENOG502S0N9">
    <property type="taxonomic scope" value="Eukaryota"/>
</dbReference>
<feature type="compositionally biased region" description="Low complexity" evidence="1">
    <location>
        <begin position="47"/>
        <end position="61"/>
    </location>
</feature>
<organism evidence="2 3">
    <name type="scientific">Erythranthe guttata</name>
    <name type="common">Yellow monkey flower</name>
    <name type="synonym">Mimulus guttatus</name>
    <dbReference type="NCBI Taxonomy" id="4155"/>
    <lineage>
        <taxon>Eukaryota</taxon>
        <taxon>Viridiplantae</taxon>
        <taxon>Streptophyta</taxon>
        <taxon>Embryophyta</taxon>
        <taxon>Tracheophyta</taxon>
        <taxon>Spermatophyta</taxon>
        <taxon>Magnoliopsida</taxon>
        <taxon>eudicotyledons</taxon>
        <taxon>Gunneridae</taxon>
        <taxon>Pentapetalae</taxon>
        <taxon>asterids</taxon>
        <taxon>lamiids</taxon>
        <taxon>Lamiales</taxon>
        <taxon>Phrymaceae</taxon>
        <taxon>Erythranthe</taxon>
    </lineage>
</organism>
<evidence type="ECO:0000313" key="3">
    <source>
        <dbReference type="Proteomes" id="UP000030748"/>
    </source>
</evidence>
<evidence type="ECO:0000256" key="1">
    <source>
        <dbReference type="SAM" id="MobiDB-lite"/>
    </source>
</evidence>
<accession>A0A022RJ87</accession>
<dbReference type="PANTHER" id="PTHR33673">
    <property type="entry name" value="SUPPRESSOR SRP40-LIKE PROTEIN"/>
    <property type="match status" value="1"/>
</dbReference>
<feature type="compositionally biased region" description="Acidic residues" evidence="1">
    <location>
        <begin position="72"/>
        <end position="81"/>
    </location>
</feature>
<dbReference type="STRING" id="4155.A0A022RJ87"/>
<gene>
    <name evidence="2" type="ORF">MIMGU_mgv1a011625mg</name>
</gene>
<sequence>MESSNNQTNGTTKFEHEIAASAYANLKTHPPPAIDKIALHPKESKLNKSPSSSESSSSPDSPLDDPFHNGNDNDDDDDDVDTLASSNPSAKIEPPIKNASSSSSSATTAAATTTTTTTTTTTSTTTTTTTTIEAPPNQEMERIDHGSYRIPPSVFETSPSSKAMDWSVASNESLFSIHTGNMSFTNDHILWRSGELCTPVGDQVQTDHMFSYSAQQPSGGVGSDMRSRELGLAEATMKEVIKESECDNYEPSLASVRNCRRSQGSDASTRSFAFSL</sequence>
<evidence type="ECO:0000313" key="2">
    <source>
        <dbReference type="EMBL" id="EYU40271.1"/>
    </source>
</evidence>
<dbReference type="EMBL" id="KI630407">
    <property type="protein sequence ID" value="EYU40271.1"/>
    <property type="molecule type" value="Genomic_DNA"/>
</dbReference>
<reference evidence="2 3" key="1">
    <citation type="journal article" date="2013" name="Proc. Natl. Acad. Sci. U.S.A.">
        <title>Fine-scale variation in meiotic recombination in Mimulus inferred from population shotgun sequencing.</title>
        <authorList>
            <person name="Hellsten U."/>
            <person name="Wright K.M."/>
            <person name="Jenkins J."/>
            <person name="Shu S."/>
            <person name="Yuan Y."/>
            <person name="Wessler S.R."/>
            <person name="Schmutz J."/>
            <person name="Willis J.H."/>
            <person name="Rokhsar D.S."/>
        </authorList>
    </citation>
    <scope>NUCLEOTIDE SEQUENCE [LARGE SCALE GENOMIC DNA]</scope>
    <source>
        <strain evidence="3">cv. DUN x IM62</strain>
    </source>
</reference>
<dbReference type="Proteomes" id="UP000030748">
    <property type="component" value="Unassembled WGS sequence"/>
</dbReference>
<feature type="compositionally biased region" description="Basic and acidic residues" evidence="1">
    <location>
        <begin position="37"/>
        <end position="46"/>
    </location>
</feature>
<protein>
    <submittedName>
        <fullName evidence="2">Uncharacterized protein</fullName>
    </submittedName>
</protein>
<name>A0A022RJ87_ERYGU</name>
<dbReference type="PANTHER" id="PTHR33673:SF38">
    <property type="entry name" value="CHROMODOMAIN-HELICASE-DNA-BINDING PROTEIN 7-LIKE"/>
    <property type="match status" value="1"/>
</dbReference>
<dbReference type="AlphaFoldDB" id="A0A022RJ87"/>
<keyword evidence="3" id="KW-1185">Reference proteome</keyword>
<feature type="region of interest" description="Disordered" evidence="1">
    <location>
        <begin position="21"/>
        <end position="142"/>
    </location>
</feature>
<proteinExistence type="predicted"/>
<dbReference type="PhylomeDB" id="A0A022RJ87"/>